<comment type="function">
    <text evidence="9">Acts as a component of the essential kinetochore-associated NDC80 complex, which is required for chromosome segregation and spindle checkpoint activity.</text>
</comment>
<feature type="region of interest" description="Disordered" evidence="11">
    <location>
        <begin position="138"/>
        <end position="159"/>
    </location>
</feature>
<dbReference type="EMBL" id="AACS02000001">
    <property type="protein sequence ID" value="EAU93236.2"/>
    <property type="molecule type" value="Genomic_DNA"/>
</dbReference>
<dbReference type="GO" id="GO:0051301">
    <property type="term" value="P:cell division"/>
    <property type="evidence" value="ECO:0007669"/>
    <property type="project" value="UniProtKB-UniRule"/>
</dbReference>
<dbReference type="CDD" id="cd23784">
    <property type="entry name" value="RWD_Spc25"/>
    <property type="match status" value="1"/>
</dbReference>
<dbReference type="InterPro" id="IPR045143">
    <property type="entry name" value="Spc25"/>
</dbReference>
<name>A8N117_COPC7</name>
<keyword evidence="3 9" id="KW-0132">Cell division</keyword>
<keyword evidence="6 10" id="KW-0175">Coiled coil</keyword>
<reference evidence="13 14" key="1">
    <citation type="journal article" date="2010" name="Proc. Natl. Acad. Sci. U.S.A.">
        <title>Insights into evolution of multicellular fungi from the assembled chromosomes of the mushroom Coprinopsis cinerea (Coprinus cinereus).</title>
        <authorList>
            <person name="Stajich J.E."/>
            <person name="Wilke S.K."/>
            <person name="Ahren D."/>
            <person name="Au C.H."/>
            <person name="Birren B.W."/>
            <person name="Borodovsky M."/>
            <person name="Burns C."/>
            <person name="Canback B."/>
            <person name="Casselton L.A."/>
            <person name="Cheng C.K."/>
            <person name="Deng J."/>
            <person name="Dietrich F.S."/>
            <person name="Fargo D.C."/>
            <person name="Farman M.L."/>
            <person name="Gathman A.C."/>
            <person name="Goldberg J."/>
            <person name="Guigo R."/>
            <person name="Hoegger P.J."/>
            <person name="Hooker J.B."/>
            <person name="Huggins A."/>
            <person name="James T.Y."/>
            <person name="Kamada T."/>
            <person name="Kilaru S."/>
            <person name="Kodira C."/>
            <person name="Kues U."/>
            <person name="Kupfer D."/>
            <person name="Kwan H.S."/>
            <person name="Lomsadze A."/>
            <person name="Li W."/>
            <person name="Lilly W.W."/>
            <person name="Ma L.J."/>
            <person name="Mackey A.J."/>
            <person name="Manning G."/>
            <person name="Martin F."/>
            <person name="Muraguchi H."/>
            <person name="Natvig D.O."/>
            <person name="Palmerini H."/>
            <person name="Ramesh M.A."/>
            <person name="Rehmeyer C.J."/>
            <person name="Roe B.A."/>
            <person name="Shenoy N."/>
            <person name="Stanke M."/>
            <person name="Ter-Hovhannisyan V."/>
            <person name="Tunlid A."/>
            <person name="Velagapudi R."/>
            <person name="Vision T.J."/>
            <person name="Zeng Q."/>
            <person name="Zolan M.E."/>
            <person name="Pukkila P.J."/>
        </authorList>
    </citation>
    <scope>NUCLEOTIDE SEQUENCE [LARGE SCALE GENOMIC DNA]</scope>
    <source>
        <strain evidence="14">Okayama-7 / 130 / ATCC MYA-4618 / FGSC 9003</strain>
    </source>
</reference>
<comment type="subunit">
    <text evidence="9">Component of the NDC80 complex.</text>
</comment>
<feature type="coiled-coil region" evidence="10">
    <location>
        <begin position="82"/>
        <end position="116"/>
    </location>
</feature>
<evidence type="ECO:0000256" key="5">
    <source>
        <dbReference type="ARBA" id="ARBA00022838"/>
    </source>
</evidence>
<dbReference type="RefSeq" id="XP_001828566.2">
    <property type="nucleotide sequence ID" value="XM_001828514.2"/>
</dbReference>
<dbReference type="HOGENOM" id="CLU_093947_0_0_1"/>
<keyword evidence="2 9" id="KW-0158">Chromosome</keyword>
<dbReference type="GO" id="GO:0031262">
    <property type="term" value="C:Ndc80 complex"/>
    <property type="evidence" value="ECO:0007669"/>
    <property type="project" value="InterPro"/>
</dbReference>
<evidence type="ECO:0000256" key="6">
    <source>
        <dbReference type="ARBA" id="ARBA00023054"/>
    </source>
</evidence>
<keyword evidence="9" id="KW-0539">Nucleus</keyword>
<dbReference type="OMA" id="HEDQRMK"/>
<evidence type="ECO:0000259" key="12">
    <source>
        <dbReference type="Pfam" id="PF08234"/>
    </source>
</evidence>
<dbReference type="Pfam" id="PF08234">
    <property type="entry name" value="Spindle_Spc25"/>
    <property type="match status" value="1"/>
</dbReference>
<feature type="domain" description="Chromosome segregation protein Spc25 C-terminal" evidence="12">
    <location>
        <begin position="187"/>
        <end position="255"/>
    </location>
</feature>
<gene>
    <name evidence="13" type="ORF">CC1G_11218</name>
</gene>
<evidence type="ECO:0000313" key="13">
    <source>
        <dbReference type="EMBL" id="EAU93236.2"/>
    </source>
</evidence>
<dbReference type="GO" id="GO:0007059">
    <property type="term" value="P:chromosome segregation"/>
    <property type="evidence" value="ECO:0007669"/>
    <property type="project" value="InterPro"/>
</dbReference>
<evidence type="ECO:0000256" key="2">
    <source>
        <dbReference type="ARBA" id="ARBA00022454"/>
    </source>
</evidence>
<evidence type="ECO:0000256" key="1">
    <source>
        <dbReference type="ARBA" id="ARBA00006379"/>
    </source>
</evidence>
<keyword evidence="7 9" id="KW-0131">Cell cycle</keyword>
<evidence type="ECO:0000256" key="7">
    <source>
        <dbReference type="ARBA" id="ARBA00023306"/>
    </source>
</evidence>
<dbReference type="Proteomes" id="UP000001861">
    <property type="component" value="Unassembled WGS sequence"/>
</dbReference>
<dbReference type="GeneID" id="6005000"/>
<evidence type="ECO:0000313" key="14">
    <source>
        <dbReference type="Proteomes" id="UP000001861"/>
    </source>
</evidence>
<comment type="similarity">
    <text evidence="1 9">Belongs to the SPC25 family.</text>
</comment>
<keyword evidence="8 9" id="KW-0137">Centromere</keyword>
<dbReference type="GO" id="GO:0005634">
    <property type="term" value="C:nucleus"/>
    <property type="evidence" value="ECO:0007669"/>
    <property type="project" value="UniProtKB-SubCell"/>
</dbReference>
<dbReference type="eggNOG" id="KOG4657">
    <property type="taxonomic scope" value="Eukaryota"/>
</dbReference>
<comment type="subcellular location">
    <subcellularLocation>
        <location evidence="9">Nucleus</location>
    </subcellularLocation>
    <subcellularLocation>
        <location evidence="9">Chromosome</location>
        <location evidence="9">Centromere</location>
        <location evidence="9">Kinetochore</location>
    </subcellularLocation>
</comment>
<dbReference type="STRING" id="240176.A8N117"/>
<protein>
    <recommendedName>
        <fullName evidence="9">Kinetochore protein SPC25</fullName>
    </recommendedName>
</protein>
<dbReference type="VEuPathDB" id="FungiDB:CC1G_11218"/>
<dbReference type="InterPro" id="IPR013255">
    <property type="entry name" value="Spc25_C"/>
</dbReference>
<keyword evidence="4 9" id="KW-0498">Mitosis</keyword>
<dbReference type="FunCoup" id="A8N117">
    <property type="interactions" value="122"/>
</dbReference>
<sequence>MSIRVPQIDLSVVLKDPNPHIDLRTHTFEQSTQNFLKAITTWKNQSITKISERRKSQANEKKRLLDRIHTTESETNQCKLREIELVAELEREKEERQEIELSVASFNRQLALLKDKTSSIDSEIEQYRTITENLRRGMPSSHLAASKAERTPPEKNKERSILRKNASRVVPELKFCEQALAFSMEGIETDHLLMRFWNLDPSDPEREASIVVDVSSTNYRVLTSTPQLPSLSILVSTLNETTDIYLFIKQVREKYRELGPDI</sequence>
<dbReference type="InParanoid" id="A8N117"/>
<evidence type="ECO:0000256" key="11">
    <source>
        <dbReference type="SAM" id="MobiDB-lite"/>
    </source>
</evidence>
<organism evidence="13 14">
    <name type="scientific">Coprinopsis cinerea (strain Okayama-7 / 130 / ATCC MYA-4618 / FGSC 9003)</name>
    <name type="common">Inky cap fungus</name>
    <name type="synonym">Hormographiella aspergillata</name>
    <dbReference type="NCBI Taxonomy" id="240176"/>
    <lineage>
        <taxon>Eukaryota</taxon>
        <taxon>Fungi</taxon>
        <taxon>Dikarya</taxon>
        <taxon>Basidiomycota</taxon>
        <taxon>Agaricomycotina</taxon>
        <taxon>Agaricomycetes</taxon>
        <taxon>Agaricomycetidae</taxon>
        <taxon>Agaricales</taxon>
        <taxon>Agaricineae</taxon>
        <taxon>Psathyrellaceae</taxon>
        <taxon>Coprinopsis</taxon>
    </lineage>
</organism>
<dbReference type="AlphaFoldDB" id="A8N117"/>
<proteinExistence type="inferred from homology"/>
<dbReference type="PANTHER" id="PTHR14281">
    <property type="entry name" value="KINETOCHORE PROTEIN SPC25-RELATED"/>
    <property type="match status" value="1"/>
</dbReference>
<dbReference type="OrthoDB" id="4056921at2759"/>
<dbReference type="Gene3D" id="3.30.457.50">
    <property type="entry name" value="Chromosome segregation protein Spc25"/>
    <property type="match status" value="1"/>
</dbReference>
<feature type="compositionally biased region" description="Basic and acidic residues" evidence="11">
    <location>
        <begin position="147"/>
        <end position="159"/>
    </location>
</feature>
<evidence type="ECO:0000256" key="3">
    <source>
        <dbReference type="ARBA" id="ARBA00022618"/>
    </source>
</evidence>
<keyword evidence="14" id="KW-1185">Reference proteome</keyword>
<comment type="caution">
    <text evidence="13">The sequence shown here is derived from an EMBL/GenBank/DDBJ whole genome shotgun (WGS) entry which is preliminary data.</text>
</comment>
<evidence type="ECO:0000256" key="9">
    <source>
        <dbReference type="RuleBase" id="RU367150"/>
    </source>
</evidence>
<evidence type="ECO:0000256" key="4">
    <source>
        <dbReference type="ARBA" id="ARBA00022776"/>
    </source>
</evidence>
<accession>A8N117</accession>
<dbReference type="PANTHER" id="PTHR14281:SF0">
    <property type="entry name" value="KINETOCHORE PROTEIN SPC25"/>
    <property type="match status" value="1"/>
</dbReference>
<dbReference type="KEGG" id="cci:CC1G_11218"/>
<evidence type="ECO:0000256" key="10">
    <source>
        <dbReference type="SAM" id="Coils"/>
    </source>
</evidence>
<evidence type="ECO:0000256" key="8">
    <source>
        <dbReference type="ARBA" id="ARBA00023328"/>
    </source>
</evidence>
<keyword evidence="5 9" id="KW-0995">Kinetochore</keyword>